<dbReference type="eggNOG" id="KOG2517">
    <property type="taxonomic scope" value="Eukaryota"/>
</dbReference>
<dbReference type="Proteomes" id="UP000007799">
    <property type="component" value="Unassembled WGS sequence"/>
</dbReference>
<evidence type="ECO:0000256" key="4">
    <source>
        <dbReference type="ARBA" id="ARBA00022679"/>
    </source>
</evidence>
<dbReference type="GO" id="GO:0005524">
    <property type="term" value="F:ATP binding"/>
    <property type="evidence" value="ECO:0007669"/>
    <property type="project" value="UniProtKB-KW"/>
</dbReference>
<keyword evidence="7" id="KW-0319">Glycerol metabolism</keyword>
<evidence type="ECO:0000256" key="3">
    <source>
        <dbReference type="ARBA" id="ARBA00012099"/>
    </source>
</evidence>
<proteinExistence type="inferred from homology"/>
<evidence type="ECO:0000256" key="10">
    <source>
        <dbReference type="SAM" id="MobiDB-lite"/>
    </source>
</evidence>
<dbReference type="GO" id="GO:0006641">
    <property type="term" value="P:triglyceride metabolic process"/>
    <property type="evidence" value="ECO:0007669"/>
    <property type="project" value="TreeGrafter"/>
</dbReference>
<comment type="pathway">
    <text evidence="1">Polyol metabolism; glycerol degradation via glycerol kinase pathway; sn-glycerol 3-phosphate from glycerol: step 1/1.</text>
</comment>
<gene>
    <name evidence="12" type="ORF">PTSG_09443</name>
</gene>
<dbReference type="InterPro" id="IPR018484">
    <property type="entry name" value="FGGY_N"/>
</dbReference>
<dbReference type="GO" id="GO:0046167">
    <property type="term" value="P:glycerol-3-phosphate biosynthetic process"/>
    <property type="evidence" value="ECO:0007669"/>
    <property type="project" value="TreeGrafter"/>
</dbReference>
<evidence type="ECO:0000256" key="5">
    <source>
        <dbReference type="ARBA" id="ARBA00022741"/>
    </source>
</evidence>
<dbReference type="InterPro" id="IPR018483">
    <property type="entry name" value="Carb_kinase_FGGY_CS"/>
</dbReference>
<reference evidence="12" key="1">
    <citation type="submission" date="2009-08" db="EMBL/GenBank/DDBJ databases">
        <title>Annotation of Salpingoeca rosetta.</title>
        <authorList>
            <consortium name="The Broad Institute Genome Sequencing Platform"/>
            <person name="Russ C."/>
            <person name="Cuomo C."/>
            <person name="Burger G."/>
            <person name="Gray M.W."/>
            <person name="Holland P.W.H."/>
            <person name="King N."/>
            <person name="Lang F.B.F."/>
            <person name="Roger A.J."/>
            <person name="Ruiz-Trillo I."/>
            <person name="Young S.K."/>
            <person name="Zeng Q."/>
            <person name="Gargeya S."/>
            <person name="Alvarado L."/>
            <person name="Berlin A."/>
            <person name="Chapman S.B."/>
            <person name="Chen Z."/>
            <person name="Freedman E."/>
            <person name="Gellesch M."/>
            <person name="Goldberg J."/>
            <person name="Griggs A."/>
            <person name="Gujja S."/>
            <person name="Heilman E."/>
            <person name="Heiman D."/>
            <person name="Howarth C."/>
            <person name="Mehta T."/>
            <person name="Neiman D."/>
            <person name="Pearson M."/>
            <person name="Roberts A."/>
            <person name="Saif S."/>
            <person name="Shea T."/>
            <person name="Shenoy N."/>
            <person name="Sisk P."/>
            <person name="Stolte C."/>
            <person name="Sykes S."/>
            <person name="White J."/>
            <person name="Yandava C."/>
            <person name="Haas B."/>
            <person name="Nusbaum C."/>
            <person name="Birren B."/>
        </authorList>
    </citation>
    <scope>NUCLEOTIDE SEQUENCE</scope>
    <source>
        <strain evidence="12">ATCC 50818</strain>
    </source>
</reference>
<dbReference type="UniPathway" id="UPA00618">
    <property type="reaction ID" value="UER00672"/>
</dbReference>
<protein>
    <recommendedName>
        <fullName evidence="3">glycerol kinase</fullName>
        <ecNumber evidence="3">2.7.1.30</ecNumber>
    </recommendedName>
    <alternativeName>
        <fullName evidence="9">ATP:glycerol 3-phosphotransferase</fullName>
    </alternativeName>
</protein>
<dbReference type="EMBL" id="GL832982">
    <property type="protein sequence ID" value="EGD78376.1"/>
    <property type="molecule type" value="Genomic_DNA"/>
</dbReference>
<dbReference type="GO" id="GO:0004370">
    <property type="term" value="F:glycerol kinase activity"/>
    <property type="evidence" value="ECO:0007669"/>
    <property type="project" value="UniProtKB-EC"/>
</dbReference>
<dbReference type="KEGG" id="sre:PTSG_09443"/>
<sequence length="270" mass="29910">MGRKKTQTQHTSGSEDSGGDAGGGDAPRLVAAIDQGTSSTRCSVWNEDGECIASHQIELDAHYPASGWMEQDPLEILEQVHTCINKVCDVLKGKGYEPSSIKVIGITNQRETTVVWDKGTGQPLHNAIVWQDTRTAPTVERLINDTPTQDMNYFQKKCGLPFSTYFSALKLRWMLDNIPLVREEVAAGRCMCGTIDSWLIWNLTGGLRGGVHVTDVTNASRTMLMNVNTLQWDTDICKSVPAAELDAWKCAWEALPSFSSISDRYRSLRQ</sequence>
<keyword evidence="8" id="KW-0067">ATP-binding</keyword>
<dbReference type="SUPFAM" id="SSF53067">
    <property type="entry name" value="Actin-like ATPase domain"/>
    <property type="match status" value="1"/>
</dbReference>
<dbReference type="InterPro" id="IPR043129">
    <property type="entry name" value="ATPase_NBD"/>
</dbReference>
<evidence type="ECO:0000256" key="2">
    <source>
        <dbReference type="ARBA" id="ARBA00009156"/>
    </source>
</evidence>
<keyword evidence="6" id="KW-0418">Kinase</keyword>
<dbReference type="RefSeq" id="XP_004989699.1">
    <property type="nucleotide sequence ID" value="XM_004989642.1"/>
</dbReference>
<evidence type="ECO:0000256" key="1">
    <source>
        <dbReference type="ARBA" id="ARBA00005190"/>
    </source>
</evidence>
<dbReference type="GO" id="GO:0019563">
    <property type="term" value="P:glycerol catabolic process"/>
    <property type="evidence" value="ECO:0007669"/>
    <property type="project" value="UniProtKB-UniPathway"/>
</dbReference>
<accession>F2UMM7</accession>
<dbReference type="PANTHER" id="PTHR10196:SF69">
    <property type="entry name" value="GLYCEROL KINASE"/>
    <property type="match status" value="1"/>
</dbReference>
<dbReference type="InParanoid" id="F2UMM7"/>
<dbReference type="OMA" id="RTTTICK"/>
<keyword evidence="4" id="KW-0808">Transferase</keyword>
<feature type="domain" description="Carbohydrate kinase FGGY N-terminal" evidence="11">
    <location>
        <begin position="30"/>
        <end position="240"/>
    </location>
</feature>
<evidence type="ECO:0000313" key="12">
    <source>
        <dbReference type="EMBL" id="EGD78376.1"/>
    </source>
</evidence>
<keyword evidence="13" id="KW-1185">Reference proteome</keyword>
<feature type="region of interest" description="Disordered" evidence="10">
    <location>
        <begin position="1"/>
        <end position="28"/>
    </location>
</feature>
<dbReference type="FunFam" id="3.30.420.40:FF:000086">
    <property type="entry name" value="Glycerol kinase"/>
    <property type="match status" value="1"/>
</dbReference>
<dbReference type="GeneID" id="16070250"/>
<comment type="similarity">
    <text evidence="2">Belongs to the FGGY kinase family.</text>
</comment>
<dbReference type="AlphaFoldDB" id="F2UMM7"/>
<evidence type="ECO:0000313" key="13">
    <source>
        <dbReference type="Proteomes" id="UP000007799"/>
    </source>
</evidence>
<evidence type="ECO:0000256" key="6">
    <source>
        <dbReference type="ARBA" id="ARBA00022777"/>
    </source>
</evidence>
<evidence type="ECO:0000259" key="11">
    <source>
        <dbReference type="Pfam" id="PF00370"/>
    </source>
</evidence>
<dbReference type="PANTHER" id="PTHR10196">
    <property type="entry name" value="SUGAR KINASE"/>
    <property type="match status" value="1"/>
</dbReference>
<dbReference type="STRING" id="946362.F2UMM7"/>
<evidence type="ECO:0000256" key="8">
    <source>
        <dbReference type="ARBA" id="ARBA00022840"/>
    </source>
</evidence>
<dbReference type="PROSITE" id="PS00933">
    <property type="entry name" value="FGGY_KINASES_1"/>
    <property type="match status" value="1"/>
</dbReference>
<dbReference type="GO" id="GO:0005739">
    <property type="term" value="C:mitochondrion"/>
    <property type="evidence" value="ECO:0007669"/>
    <property type="project" value="TreeGrafter"/>
</dbReference>
<evidence type="ECO:0000256" key="9">
    <source>
        <dbReference type="ARBA" id="ARBA00043149"/>
    </source>
</evidence>
<organism evidence="12 13">
    <name type="scientific">Salpingoeca rosetta (strain ATCC 50818 / BSB-021)</name>
    <dbReference type="NCBI Taxonomy" id="946362"/>
    <lineage>
        <taxon>Eukaryota</taxon>
        <taxon>Choanoflagellata</taxon>
        <taxon>Craspedida</taxon>
        <taxon>Salpingoecidae</taxon>
        <taxon>Salpingoeca</taxon>
    </lineage>
</organism>
<evidence type="ECO:0000256" key="7">
    <source>
        <dbReference type="ARBA" id="ARBA00022798"/>
    </source>
</evidence>
<name>F2UMM7_SALR5</name>
<dbReference type="EC" id="2.7.1.30" evidence="3"/>
<keyword evidence="5" id="KW-0547">Nucleotide-binding</keyword>
<dbReference type="OrthoDB" id="5422795at2759"/>
<dbReference type="Pfam" id="PF00370">
    <property type="entry name" value="FGGY_N"/>
    <property type="match status" value="1"/>
</dbReference>
<dbReference type="Gene3D" id="3.30.420.40">
    <property type="match status" value="1"/>
</dbReference>